<dbReference type="EMBL" id="KF900863">
    <property type="protein sequence ID" value="AIF09452.1"/>
    <property type="molecule type" value="Genomic_DNA"/>
</dbReference>
<dbReference type="GO" id="GO:0046872">
    <property type="term" value="F:metal ion binding"/>
    <property type="evidence" value="ECO:0007669"/>
    <property type="project" value="UniProtKB-KW"/>
</dbReference>
<dbReference type="GO" id="GO:0004239">
    <property type="term" value="F:initiator methionyl aminopeptidase activity"/>
    <property type="evidence" value="ECO:0007669"/>
    <property type="project" value="UniProtKB-EC"/>
</dbReference>
<evidence type="ECO:0000259" key="9">
    <source>
        <dbReference type="Pfam" id="PF00557"/>
    </source>
</evidence>
<reference evidence="10" key="1">
    <citation type="journal article" date="2014" name="Genome Biol. Evol.">
        <title>Pangenome evidence for extensive interdomain horizontal transfer affecting lineage core and shell genes in uncultured planktonic thaumarchaeota and euryarchaeota.</title>
        <authorList>
            <person name="Deschamps P."/>
            <person name="Zivanovic Y."/>
            <person name="Moreira D."/>
            <person name="Rodriguez-Valera F."/>
            <person name="Lopez-Garcia P."/>
        </authorList>
    </citation>
    <scope>NUCLEOTIDE SEQUENCE</scope>
</reference>
<comment type="cofactor">
    <cofactor evidence="3">
        <name>Fe(2+)</name>
        <dbReference type="ChEBI" id="CHEBI:29033"/>
    </cofactor>
</comment>
<keyword evidence="6 8" id="KW-0479">Metal-binding</keyword>
<comment type="cofactor">
    <cofactor evidence="2">
        <name>Mn(2+)</name>
        <dbReference type="ChEBI" id="CHEBI:29035"/>
    </cofactor>
</comment>
<evidence type="ECO:0000256" key="5">
    <source>
        <dbReference type="ARBA" id="ARBA00022670"/>
    </source>
</evidence>
<dbReference type="Gene3D" id="3.90.230.10">
    <property type="entry name" value="Creatinase/methionine aminopeptidase superfamily"/>
    <property type="match status" value="1"/>
</dbReference>
<dbReference type="EC" id="3.4.11.18" evidence="8"/>
<dbReference type="AlphaFoldDB" id="A0A075H4Q2"/>
<proteinExistence type="inferred from homology"/>
<dbReference type="InterPro" id="IPR036005">
    <property type="entry name" value="Creatinase/aminopeptidase-like"/>
</dbReference>
<keyword evidence="5 8" id="KW-0645">Protease</keyword>
<dbReference type="SUPFAM" id="SSF46785">
    <property type="entry name" value="Winged helix' DNA-binding domain"/>
    <property type="match status" value="1"/>
</dbReference>
<dbReference type="InterPro" id="IPR018349">
    <property type="entry name" value="Pept_M24A_MAP2_BS"/>
</dbReference>
<dbReference type="InterPro" id="IPR001714">
    <property type="entry name" value="Pept_M24_MAP"/>
</dbReference>
<dbReference type="GO" id="GO:0005737">
    <property type="term" value="C:cytoplasm"/>
    <property type="evidence" value="ECO:0007669"/>
    <property type="project" value="TreeGrafter"/>
</dbReference>
<comment type="function">
    <text evidence="8">Removes the N-terminal methionine from nascent proteins. The N-terminal methionine is often cleaved when the second residue in the primary sequence is small and uncharged (Met-Ala-, Cys, Gly, Pro, Ser, Thr, or Val).</text>
</comment>
<dbReference type="PRINTS" id="PR00599">
    <property type="entry name" value="MAPEPTIDASE"/>
</dbReference>
<sequence>MALNRDILAKYKKASEISKKVKTFGKSISKPGVSYLELSEKIEAKTRELGADLAFPANISVNDVAAHYCATHNDKNVLKKGDLVKLDVGIQIDGYIVDSAISFGIETKEHDKMIKTARSALDNAIKILKPGVKVSNIGAQIETTIEKAGFKVIKNLSGHGLDQYVVHAGYNIPNYDNKSNETLKKGDVIAIEPFVTNGRGGVKEGPSSSIYELHQTKPVRMYKEILKHIVETYKTLPFSERELQKTFGPLKTRLALGTFVKAGILHDHKVLLEEKGSHVAQFEHTIIIDDKPIILG</sequence>
<comment type="similarity">
    <text evidence="8">Belongs to the peptidase M24A family.</text>
</comment>
<accession>A0A075H4Q2</accession>
<name>A0A075H4Q2_9EURY</name>
<gene>
    <name evidence="10" type="primary">map</name>
</gene>
<protein>
    <recommendedName>
        <fullName evidence="8">Methionine aminopeptidase</fullName>
        <ecNumber evidence="8">3.4.11.18</ecNumber>
    </recommendedName>
</protein>
<dbReference type="PANTHER" id="PTHR45777">
    <property type="entry name" value="METHIONINE AMINOPEPTIDASE 2"/>
    <property type="match status" value="1"/>
</dbReference>
<comment type="catalytic activity">
    <reaction evidence="1 8">
        <text>Release of N-terminal amino acids, preferentially methionine, from peptides and arylamides.</text>
        <dbReference type="EC" id="3.4.11.18"/>
    </reaction>
</comment>
<evidence type="ECO:0000256" key="7">
    <source>
        <dbReference type="ARBA" id="ARBA00022801"/>
    </source>
</evidence>
<feature type="domain" description="Peptidase M24" evidence="9">
    <location>
        <begin position="10"/>
        <end position="202"/>
    </location>
</feature>
<evidence type="ECO:0000256" key="2">
    <source>
        <dbReference type="ARBA" id="ARBA00001936"/>
    </source>
</evidence>
<keyword evidence="7 10" id="KW-0378">Hydrolase</keyword>
<dbReference type="InterPro" id="IPR036388">
    <property type="entry name" value="WH-like_DNA-bd_sf"/>
</dbReference>
<dbReference type="PROSITE" id="PS01202">
    <property type="entry name" value="MAP_2"/>
    <property type="match status" value="1"/>
</dbReference>
<evidence type="ECO:0000313" key="10">
    <source>
        <dbReference type="EMBL" id="AIF09452.1"/>
    </source>
</evidence>
<evidence type="ECO:0000256" key="8">
    <source>
        <dbReference type="RuleBase" id="RU003653"/>
    </source>
</evidence>
<dbReference type="SUPFAM" id="SSF55920">
    <property type="entry name" value="Creatinase/aminopeptidase"/>
    <property type="match status" value="1"/>
</dbReference>
<evidence type="ECO:0000256" key="6">
    <source>
        <dbReference type="ARBA" id="ARBA00022723"/>
    </source>
</evidence>
<evidence type="ECO:0000256" key="1">
    <source>
        <dbReference type="ARBA" id="ARBA00000294"/>
    </source>
</evidence>
<dbReference type="PANTHER" id="PTHR45777:SF2">
    <property type="entry name" value="METHIONINE AMINOPEPTIDASE 2"/>
    <property type="match status" value="1"/>
</dbReference>
<evidence type="ECO:0000256" key="4">
    <source>
        <dbReference type="ARBA" id="ARBA00022438"/>
    </source>
</evidence>
<dbReference type="InterPro" id="IPR000994">
    <property type="entry name" value="Pept_M24"/>
</dbReference>
<dbReference type="InterPro" id="IPR050247">
    <property type="entry name" value="Met_Aminopeptidase_Type2"/>
</dbReference>
<dbReference type="InterPro" id="IPR002468">
    <property type="entry name" value="Pept_M24A_MAP2"/>
</dbReference>
<comment type="cofactor">
    <cofactor evidence="8">
        <name>Co(2+)</name>
        <dbReference type="ChEBI" id="CHEBI:48828"/>
    </cofactor>
    <cofactor evidence="8">
        <name>Zn(2+)</name>
        <dbReference type="ChEBI" id="CHEBI:29105"/>
    </cofactor>
    <cofactor evidence="8">
        <name>Mn(2+)</name>
        <dbReference type="ChEBI" id="CHEBI:29035"/>
    </cofactor>
    <cofactor evidence="8">
        <name>Fe(2+)</name>
        <dbReference type="ChEBI" id="CHEBI:29033"/>
    </cofactor>
    <text evidence="8">Binds 2 divalent metal cations per subunit. Has a high-affinity and a low affinity metal-binding site. The true nature of the physiological cofactor is under debate. The enzyme is active with cobalt, zinc, manganese or divalent iron ions.</text>
</comment>
<dbReference type="GO" id="GO:0006508">
    <property type="term" value="P:proteolysis"/>
    <property type="evidence" value="ECO:0007669"/>
    <property type="project" value="UniProtKB-KW"/>
</dbReference>
<dbReference type="InterPro" id="IPR036390">
    <property type="entry name" value="WH_DNA-bd_sf"/>
</dbReference>
<dbReference type="Gene3D" id="1.10.10.10">
    <property type="entry name" value="Winged helix-like DNA-binding domain superfamily/Winged helix DNA-binding domain"/>
    <property type="match status" value="1"/>
</dbReference>
<organism evidence="10">
    <name type="scientific">uncultured marine group II/III euryarchaeote KM3_37_C11</name>
    <dbReference type="NCBI Taxonomy" id="1456442"/>
    <lineage>
        <taxon>Archaea</taxon>
        <taxon>Methanobacteriati</taxon>
        <taxon>Methanobacteriota</taxon>
        <taxon>environmental samples</taxon>
    </lineage>
</organism>
<dbReference type="Pfam" id="PF00557">
    <property type="entry name" value="Peptidase_M24"/>
    <property type="match status" value="1"/>
</dbReference>
<dbReference type="NCBIfam" id="TIGR00501">
    <property type="entry name" value="met_pdase_II"/>
    <property type="match status" value="1"/>
</dbReference>
<dbReference type="GO" id="GO:0070006">
    <property type="term" value="F:metalloaminopeptidase activity"/>
    <property type="evidence" value="ECO:0007669"/>
    <property type="project" value="InterPro"/>
</dbReference>
<keyword evidence="4 8" id="KW-0031">Aminopeptidase</keyword>
<evidence type="ECO:0000256" key="3">
    <source>
        <dbReference type="ARBA" id="ARBA00001954"/>
    </source>
</evidence>